<dbReference type="PANTHER" id="PTHR22950">
    <property type="entry name" value="AMINO ACID TRANSPORTER"/>
    <property type="match status" value="1"/>
</dbReference>
<evidence type="ECO:0000256" key="5">
    <source>
        <dbReference type="ARBA" id="ARBA00022989"/>
    </source>
</evidence>
<proteinExistence type="inferred from homology"/>
<dbReference type="PANTHER" id="PTHR22950:SF530">
    <property type="entry name" value="VACUOLAR AMINO ACID TRANSPORTER 3"/>
    <property type="match status" value="1"/>
</dbReference>
<feature type="region of interest" description="Disordered" evidence="7">
    <location>
        <begin position="71"/>
        <end position="99"/>
    </location>
</feature>
<keyword evidence="4 8" id="KW-0812">Transmembrane</keyword>
<evidence type="ECO:0000313" key="10">
    <source>
        <dbReference type="EMBL" id="AMD22747.1"/>
    </source>
</evidence>
<feature type="transmembrane region" description="Helical" evidence="8">
    <location>
        <begin position="554"/>
        <end position="577"/>
    </location>
</feature>
<evidence type="ECO:0000313" key="11">
    <source>
        <dbReference type="Proteomes" id="UP000243052"/>
    </source>
</evidence>
<keyword evidence="6 8" id="KW-0472">Membrane</keyword>
<dbReference type="GO" id="GO:0005774">
    <property type="term" value="C:vacuolar membrane"/>
    <property type="evidence" value="ECO:0007669"/>
    <property type="project" value="UniProtKB-SubCell"/>
</dbReference>
<evidence type="ECO:0000256" key="6">
    <source>
        <dbReference type="ARBA" id="ARBA00023136"/>
    </source>
</evidence>
<sequence length="581" mass="64649">MSSYRPSIQLSGSLPSSRASMNVDWQNPDSTMVEIVNRHLATDTHKSLNLQGGDITREIYRWTNEQAQDGGYGIPITGAERSPRRRSMSFTGSQADKPTQLGLGEMTANEMLAPNGFRRSYVLMRQRQKPNAFTRNFIEFLSLYGHFAGEDLSEEDDDEDGISIMSQVGLDEEEGEETPLLRRRHDNGSVFKTVLLLLKSFVGTGVLFLPKGFHNGGWLFSIILLIICGGVSYLCFMLLINTKMFAGVHGYGDLGRKLHGVALQRMILSSIALSQIGFSSAYIVFTASNLQAVFKAMFGWEYVMSVYIFIQLIIFLPLALTRNIAKLSGTALVADVFILLGLFYLYGYCFYTLGHRGIPSGSMLMFHPGDWTLFVGTAIFTYEGVGLLIPIQESMKHPEKFPKCLGWVLLAVTILFISCGILGYATFGSDIQTVILLNFPEHDVMSNGIQFLYAMAILLSTPLQLFPAIRILENGIFPQSASGKHNPRIKWTKNWFRALIVMFSVLVAWLGADDLDKFVSLVGTVACIPLIYIYPPILHYLAFNKSKTVSSASLYADLGLACLGVILMIYASCQTMLQWSR</sequence>
<protein>
    <submittedName>
        <fullName evidence="10">HHL023Wp</fullName>
    </submittedName>
</protein>
<feature type="region of interest" description="Disordered" evidence="7">
    <location>
        <begin position="1"/>
        <end position="23"/>
    </location>
</feature>
<keyword evidence="11" id="KW-1185">Reference proteome</keyword>
<feature type="transmembrane region" description="Helical" evidence="8">
    <location>
        <begin position="373"/>
        <end position="392"/>
    </location>
</feature>
<organism evidence="10 11">
    <name type="scientific">Eremothecium sinecaudum</name>
    <dbReference type="NCBI Taxonomy" id="45286"/>
    <lineage>
        <taxon>Eukaryota</taxon>
        <taxon>Fungi</taxon>
        <taxon>Dikarya</taxon>
        <taxon>Ascomycota</taxon>
        <taxon>Saccharomycotina</taxon>
        <taxon>Saccharomycetes</taxon>
        <taxon>Saccharomycetales</taxon>
        <taxon>Saccharomycetaceae</taxon>
        <taxon>Eremothecium</taxon>
    </lineage>
</organism>
<feature type="transmembrane region" description="Helical" evidence="8">
    <location>
        <begin position="266"/>
        <end position="285"/>
    </location>
</feature>
<gene>
    <name evidence="10" type="ORF">AW171_hschr84800</name>
</gene>
<dbReference type="STRING" id="45286.A0A0X8HWD8"/>
<dbReference type="InterPro" id="IPR013057">
    <property type="entry name" value="AA_transpt_TM"/>
</dbReference>
<feature type="transmembrane region" description="Helical" evidence="8">
    <location>
        <begin position="297"/>
        <end position="320"/>
    </location>
</feature>
<feature type="domain" description="Amino acid transporter transmembrane" evidence="9">
    <location>
        <begin position="187"/>
        <end position="576"/>
    </location>
</feature>
<evidence type="ECO:0000256" key="8">
    <source>
        <dbReference type="SAM" id="Phobius"/>
    </source>
</evidence>
<feature type="transmembrane region" description="Helical" evidence="8">
    <location>
        <begin position="494"/>
        <end position="512"/>
    </location>
</feature>
<evidence type="ECO:0000259" key="9">
    <source>
        <dbReference type="Pfam" id="PF01490"/>
    </source>
</evidence>
<evidence type="ECO:0000256" key="3">
    <source>
        <dbReference type="ARBA" id="ARBA00022554"/>
    </source>
</evidence>
<dbReference type="GO" id="GO:0005302">
    <property type="term" value="F:L-tyrosine transmembrane transporter activity"/>
    <property type="evidence" value="ECO:0007669"/>
    <property type="project" value="TreeGrafter"/>
</dbReference>
<dbReference type="RefSeq" id="XP_017989743.1">
    <property type="nucleotide sequence ID" value="XM_018133985.1"/>
</dbReference>
<feature type="transmembrane region" description="Helical" evidence="8">
    <location>
        <begin position="190"/>
        <end position="210"/>
    </location>
</feature>
<comment type="similarity">
    <text evidence="2">Belongs to the amino acid/polyamine transporter 2 family.</text>
</comment>
<accession>A0A0X8HWD8</accession>
<reference evidence="10 11" key="1">
    <citation type="submission" date="2016-01" db="EMBL/GenBank/DDBJ databases">
        <title>Genome sequence of the yeast Holleya sinecauda.</title>
        <authorList>
            <person name="Dietrich F.S."/>
        </authorList>
    </citation>
    <scope>NUCLEOTIDE SEQUENCE [LARGE SCALE GENOMIC DNA]</scope>
    <source>
        <strain evidence="10 11">ATCC 58844</strain>
    </source>
</reference>
<evidence type="ECO:0000256" key="1">
    <source>
        <dbReference type="ARBA" id="ARBA00004128"/>
    </source>
</evidence>
<dbReference type="Proteomes" id="UP000243052">
    <property type="component" value="Chromosome viii"/>
</dbReference>
<dbReference type="GeneID" id="28726110"/>
<evidence type="ECO:0000256" key="4">
    <source>
        <dbReference type="ARBA" id="ARBA00022692"/>
    </source>
</evidence>
<feature type="transmembrane region" description="Helical" evidence="8">
    <location>
        <begin position="518"/>
        <end position="542"/>
    </location>
</feature>
<feature type="transmembrane region" description="Helical" evidence="8">
    <location>
        <begin position="332"/>
        <end position="353"/>
    </location>
</feature>
<feature type="transmembrane region" description="Helical" evidence="8">
    <location>
        <begin position="404"/>
        <end position="427"/>
    </location>
</feature>
<feature type="transmembrane region" description="Helical" evidence="8">
    <location>
        <begin position="216"/>
        <end position="240"/>
    </location>
</feature>
<evidence type="ECO:0000256" key="7">
    <source>
        <dbReference type="SAM" id="MobiDB-lite"/>
    </source>
</evidence>
<name>A0A0X8HWD8_9SACH</name>
<feature type="compositionally biased region" description="Polar residues" evidence="7">
    <location>
        <begin position="88"/>
        <end position="97"/>
    </location>
</feature>
<dbReference type="EMBL" id="CP014248">
    <property type="protein sequence ID" value="AMD22747.1"/>
    <property type="molecule type" value="Genomic_DNA"/>
</dbReference>
<dbReference type="OrthoDB" id="1684102at2759"/>
<dbReference type="Pfam" id="PF01490">
    <property type="entry name" value="Aa_trans"/>
    <property type="match status" value="1"/>
</dbReference>
<evidence type="ECO:0000256" key="2">
    <source>
        <dbReference type="ARBA" id="ARBA00008066"/>
    </source>
</evidence>
<comment type="subcellular location">
    <subcellularLocation>
        <location evidence="1">Vacuole membrane</location>
        <topology evidence="1">Multi-pass membrane protein</topology>
    </subcellularLocation>
</comment>
<dbReference type="AlphaFoldDB" id="A0A0X8HWD8"/>
<feature type="transmembrane region" description="Helical" evidence="8">
    <location>
        <begin position="451"/>
        <end position="473"/>
    </location>
</feature>
<keyword evidence="5 8" id="KW-1133">Transmembrane helix</keyword>
<keyword evidence="3" id="KW-0926">Vacuole</keyword>